<reference evidence="2" key="1">
    <citation type="submission" date="2020-06" db="EMBL/GenBank/DDBJ databases">
        <title>Nostoc edaphicum CCNP1411 genome.</title>
        <authorList>
            <person name="Fidor A."/>
            <person name="Grabski M."/>
            <person name="Gawor J."/>
            <person name="Gromadka R."/>
            <person name="Wegrzyn G."/>
            <person name="Mazur-Marzec H."/>
        </authorList>
    </citation>
    <scope>NUCLEOTIDE SEQUENCE [LARGE SCALE GENOMIC DNA]</scope>
    <source>
        <strain evidence="2">CCNP1411</strain>
        <plasmid evidence="2">pne_4</plasmid>
    </source>
</reference>
<evidence type="ECO:0000313" key="2">
    <source>
        <dbReference type="Proteomes" id="UP000514713"/>
    </source>
</evidence>
<proteinExistence type="predicted"/>
<geneLocation type="plasmid" evidence="2">
    <name>pne_4</name>
</geneLocation>
<dbReference type="RefSeq" id="WP_163932658.1">
    <property type="nucleotide sequence ID" value="NZ_CP054696.1"/>
</dbReference>
<organism evidence="1 2">
    <name type="scientific">Nostoc edaphicum CCNP1411</name>
    <dbReference type="NCBI Taxonomy" id="1472755"/>
    <lineage>
        <taxon>Bacteria</taxon>
        <taxon>Bacillati</taxon>
        <taxon>Cyanobacteriota</taxon>
        <taxon>Cyanophyceae</taxon>
        <taxon>Nostocales</taxon>
        <taxon>Nostocaceae</taxon>
        <taxon>Nostoc</taxon>
    </lineage>
</organism>
<keyword evidence="2" id="KW-1185">Reference proteome</keyword>
<dbReference type="EMBL" id="CP054696">
    <property type="protein sequence ID" value="QMS86258.1"/>
    <property type="molecule type" value="Genomic_DNA"/>
</dbReference>
<accession>A0A7D7L8Q0</accession>
<evidence type="ECO:0000313" key="1">
    <source>
        <dbReference type="EMBL" id="QMS86258.1"/>
    </source>
</evidence>
<dbReference type="AlphaFoldDB" id="A0A7D7L8Q0"/>
<gene>
    <name evidence="1" type="ORF">HUN01_01165</name>
</gene>
<name>A0A7D7L8Q0_9NOSO</name>
<keyword evidence="1" id="KW-0614">Plasmid</keyword>
<dbReference type="Proteomes" id="UP000514713">
    <property type="component" value="Plasmid pNe_4"/>
</dbReference>
<dbReference type="KEGG" id="ned:HUN01_01165"/>
<sequence length="102" mass="11189">MEALPDNWADIQPDTVYLSISGLLVSFASEQIKLGLKYDQKGKHLKAIEKGLVPPRGNVGLVTSQESGYDLKSKILGKGGDRRFHAKFIDGTLHFPGLVTEH</sequence>
<protein>
    <submittedName>
        <fullName evidence="1">Uncharacterized protein</fullName>
    </submittedName>
</protein>